<feature type="region of interest" description="Disordered" evidence="1">
    <location>
        <begin position="1"/>
        <end position="96"/>
    </location>
</feature>
<evidence type="ECO:0000256" key="1">
    <source>
        <dbReference type="SAM" id="MobiDB-lite"/>
    </source>
</evidence>
<accession>A0ABU8NGW1</accession>
<organism evidence="2 3">
    <name type="scientific">Pedobacter panaciterrae</name>
    <dbReference type="NCBI Taxonomy" id="363849"/>
    <lineage>
        <taxon>Bacteria</taxon>
        <taxon>Pseudomonadati</taxon>
        <taxon>Bacteroidota</taxon>
        <taxon>Sphingobacteriia</taxon>
        <taxon>Sphingobacteriales</taxon>
        <taxon>Sphingobacteriaceae</taxon>
        <taxon>Pedobacter</taxon>
    </lineage>
</organism>
<dbReference type="EMBL" id="JBBEUB010000001">
    <property type="protein sequence ID" value="MEJ2901088.1"/>
    <property type="molecule type" value="Genomic_DNA"/>
</dbReference>
<gene>
    <name evidence="2" type="ORF">WAE58_01550</name>
</gene>
<feature type="compositionally biased region" description="Polar residues" evidence="1">
    <location>
        <begin position="1"/>
        <end position="17"/>
    </location>
</feature>
<feature type="compositionally biased region" description="Basic and acidic residues" evidence="1">
    <location>
        <begin position="52"/>
        <end position="65"/>
    </location>
</feature>
<comment type="caution">
    <text evidence="2">The sequence shown here is derived from an EMBL/GenBank/DDBJ whole genome shotgun (WGS) entry which is preliminary data.</text>
</comment>
<feature type="compositionally biased region" description="Basic and acidic residues" evidence="1">
    <location>
        <begin position="73"/>
        <end position="88"/>
    </location>
</feature>
<dbReference type="RefSeq" id="WP_172663429.1">
    <property type="nucleotide sequence ID" value="NZ_CBFGNQ010000004.1"/>
</dbReference>
<reference evidence="2 3" key="1">
    <citation type="submission" date="2024-03" db="EMBL/GenBank/DDBJ databases">
        <title>Sequence of Lycoming College Course Isolates.</title>
        <authorList>
            <person name="Plotts O."/>
            <person name="Newman J."/>
        </authorList>
    </citation>
    <scope>NUCLEOTIDE SEQUENCE [LARGE SCALE GENOMIC DNA]</scope>
    <source>
        <strain evidence="2 3">CJB-3</strain>
    </source>
</reference>
<proteinExistence type="predicted"/>
<keyword evidence="3" id="KW-1185">Reference proteome</keyword>
<sequence>MNIQENLKNSQDANVNNDAAHASLKSSSVQPLKTRDNKRKHNINAKMSISRMQEEGQKDKADQLKDQTGVQENGKEDDAMNYKSDRENGAYNSKNI</sequence>
<protein>
    <submittedName>
        <fullName evidence="2">Uncharacterized protein</fullName>
    </submittedName>
</protein>
<name>A0ABU8NGW1_9SPHI</name>
<dbReference type="Proteomes" id="UP001378956">
    <property type="component" value="Unassembled WGS sequence"/>
</dbReference>
<evidence type="ECO:0000313" key="3">
    <source>
        <dbReference type="Proteomes" id="UP001378956"/>
    </source>
</evidence>
<evidence type="ECO:0000313" key="2">
    <source>
        <dbReference type="EMBL" id="MEJ2901088.1"/>
    </source>
</evidence>